<dbReference type="SUPFAM" id="SSF55073">
    <property type="entry name" value="Nucleotide cyclase"/>
    <property type="match status" value="1"/>
</dbReference>
<keyword evidence="3" id="KW-0548">Nucleotidyltransferase</keyword>
<proteinExistence type="predicted"/>
<dbReference type="SMART" id="SM00267">
    <property type="entry name" value="GGDEF"/>
    <property type="match status" value="1"/>
</dbReference>
<keyword evidence="1" id="KW-0812">Transmembrane</keyword>
<accession>A0ABV8K6I2</accession>
<dbReference type="InterPro" id="IPR000160">
    <property type="entry name" value="GGDEF_dom"/>
</dbReference>
<evidence type="ECO:0000256" key="1">
    <source>
        <dbReference type="SAM" id="Phobius"/>
    </source>
</evidence>
<dbReference type="InterPro" id="IPR043128">
    <property type="entry name" value="Rev_trsase/Diguanyl_cyclase"/>
</dbReference>
<sequence>MVITFSMLAFLLLLNGVFSPAFIQASIEMDKNNMMHEEKRIRNKIQADLEGMARTNRDWAVWDDSFLFLKGRQPDFVQVNLQDETFDNNRVNFILYFDGRHKPVYQGAYDIYMHKKQVLHDDFYKAFMPIVQSDEDSERTFMIHTSHGLAMAAVNEILTSNGEGPSAGTLIMGKYMNSEYIAEVAQALSLNVSLRKGGVGSGEKSGDKTRVVSETIIESEIPLLDYGSRSDYSLILQGDRHFYQEKKTAIHHSRIFLFAVSILFILLIQFLLERLILSRVYCYSLQLNAIQKDKNFKARIKSNLSFRDELSRLERSINKMLRSLEAKHDEIMALALHDTLTHLPNRILLEKEFRERTESQEGVAILFIDLDGFKTINDTWGHEAGDALLQQVANRIQLTIESHSTMAARFGGDEFVILSRKDVDVYSLAHRLLRSLEQDFNLGAQRVQITASIGLSASPDDGTTLDDLIKKADSAMYEAKRIGKNRVVVYRNQVTSSGNTHLQ</sequence>
<name>A0ABV8K6I2_9BACL</name>
<gene>
    <name evidence="3" type="ORF">ACFOZ8_18465</name>
</gene>
<reference evidence="4" key="1">
    <citation type="journal article" date="2019" name="Int. J. Syst. Evol. Microbiol.">
        <title>The Global Catalogue of Microorganisms (GCM) 10K type strain sequencing project: providing services to taxonomists for standard genome sequencing and annotation.</title>
        <authorList>
            <consortium name="The Broad Institute Genomics Platform"/>
            <consortium name="The Broad Institute Genome Sequencing Center for Infectious Disease"/>
            <person name="Wu L."/>
            <person name="Ma J."/>
        </authorList>
    </citation>
    <scope>NUCLEOTIDE SEQUENCE [LARGE SCALE GENOMIC DNA]</scope>
    <source>
        <strain evidence="4">IBRC-M 10987</strain>
    </source>
</reference>
<dbReference type="RefSeq" id="WP_377720242.1">
    <property type="nucleotide sequence ID" value="NZ_JBHSAM010000028.1"/>
</dbReference>
<dbReference type="CDD" id="cd01949">
    <property type="entry name" value="GGDEF"/>
    <property type="match status" value="1"/>
</dbReference>
<feature type="domain" description="GGDEF" evidence="2">
    <location>
        <begin position="361"/>
        <end position="492"/>
    </location>
</feature>
<dbReference type="InterPro" id="IPR052163">
    <property type="entry name" value="DGC-Regulatory_Protein"/>
</dbReference>
<dbReference type="NCBIfam" id="TIGR00254">
    <property type="entry name" value="GGDEF"/>
    <property type="match status" value="1"/>
</dbReference>
<organism evidence="3 4">
    <name type="scientific">Paenibacillus xanthanilyticus</name>
    <dbReference type="NCBI Taxonomy" id="1783531"/>
    <lineage>
        <taxon>Bacteria</taxon>
        <taxon>Bacillati</taxon>
        <taxon>Bacillota</taxon>
        <taxon>Bacilli</taxon>
        <taxon>Bacillales</taxon>
        <taxon>Paenibacillaceae</taxon>
        <taxon>Paenibacillus</taxon>
    </lineage>
</organism>
<evidence type="ECO:0000313" key="4">
    <source>
        <dbReference type="Proteomes" id="UP001595715"/>
    </source>
</evidence>
<keyword evidence="1" id="KW-1133">Transmembrane helix</keyword>
<evidence type="ECO:0000259" key="2">
    <source>
        <dbReference type="PROSITE" id="PS50887"/>
    </source>
</evidence>
<dbReference type="GO" id="GO:0052621">
    <property type="term" value="F:diguanylate cyclase activity"/>
    <property type="evidence" value="ECO:0007669"/>
    <property type="project" value="UniProtKB-EC"/>
</dbReference>
<keyword evidence="1" id="KW-0472">Membrane</keyword>
<keyword evidence="3" id="KW-0808">Transferase</keyword>
<dbReference type="PANTHER" id="PTHR46663">
    <property type="entry name" value="DIGUANYLATE CYCLASE DGCT-RELATED"/>
    <property type="match status" value="1"/>
</dbReference>
<dbReference type="EC" id="2.7.7.65" evidence="3"/>
<dbReference type="PANTHER" id="PTHR46663:SF2">
    <property type="entry name" value="GGDEF DOMAIN-CONTAINING PROTEIN"/>
    <property type="match status" value="1"/>
</dbReference>
<dbReference type="Pfam" id="PF05228">
    <property type="entry name" value="CHASE4"/>
    <property type="match status" value="1"/>
</dbReference>
<dbReference type="Pfam" id="PF00990">
    <property type="entry name" value="GGDEF"/>
    <property type="match status" value="1"/>
</dbReference>
<dbReference type="Proteomes" id="UP001595715">
    <property type="component" value="Unassembled WGS sequence"/>
</dbReference>
<keyword evidence="4" id="KW-1185">Reference proteome</keyword>
<dbReference type="PROSITE" id="PS50887">
    <property type="entry name" value="GGDEF"/>
    <property type="match status" value="1"/>
</dbReference>
<dbReference type="Gene3D" id="3.30.70.270">
    <property type="match status" value="1"/>
</dbReference>
<dbReference type="InterPro" id="IPR029787">
    <property type="entry name" value="Nucleotide_cyclase"/>
</dbReference>
<dbReference type="InterPro" id="IPR007892">
    <property type="entry name" value="CHASE4"/>
</dbReference>
<protein>
    <submittedName>
        <fullName evidence="3">Diguanylate cyclase domain-containing protein</fullName>
        <ecNumber evidence="3">2.7.7.65</ecNumber>
    </submittedName>
</protein>
<feature type="transmembrane region" description="Helical" evidence="1">
    <location>
        <begin position="255"/>
        <end position="272"/>
    </location>
</feature>
<evidence type="ECO:0000313" key="3">
    <source>
        <dbReference type="EMBL" id="MFC4101634.1"/>
    </source>
</evidence>
<dbReference type="EMBL" id="JBHSAM010000028">
    <property type="protein sequence ID" value="MFC4101634.1"/>
    <property type="molecule type" value="Genomic_DNA"/>
</dbReference>
<dbReference type="Gene3D" id="6.10.340.10">
    <property type="match status" value="1"/>
</dbReference>
<comment type="caution">
    <text evidence="3">The sequence shown here is derived from an EMBL/GenBank/DDBJ whole genome shotgun (WGS) entry which is preliminary data.</text>
</comment>